<gene>
    <name evidence="1" type="ORF">OO017_13290</name>
</gene>
<organism evidence="1 2">
    <name type="scientific">Pontibacter anaerobius</name>
    <dbReference type="NCBI Taxonomy" id="2993940"/>
    <lineage>
        <taxon>Bacteria</taxon>
        <taxon>Pseudomonadati</taxon>
        <taxon>Bacteroidota</taxon>
        <taxon>Cytophagia</taxon>
        <taxon>Cytophagales</taxon>
        <taxon>Hymenobacteraceae</taxon>
        <taxon>Pontibacter</taxon>
    </lineage>
</organism>
<comment type="caution">
    <text evidence="1">The sequence shown here is derived from an EMBL/GenBank/DDBJ whole genome shotgun (WGS) entry which is preliminary data.</text>
</comment>
<accession>A0ABT3RHE8</accession>
<dbReference type="RefSeq" id="WP_266052989.1">
    <property type="nucleotide sequence ID" value="NZ_JAPFQO010000008.1"/>
</dbReference>
<proteinExistence type="predicted"/>
<keyword evidence="2" id="KW-1185">Reference proteome</keyword>
<evidence type="ECO:0000313" key="1">
    <source>
        <dbReference type="EMBL" id="MCX2740926.1"/>
    </source>
</evidence>
<dbReference type="EMBL" id="JAPFQO010000008">
    <property type="protein sequence ID" value="MCX2740926.1"/>
    <property type="molecule type" value="Genomic_DNA"/>
</dbReference>
<protein>
    <submittedName>
        <fullName evidence="1">Uncharacterized protein</fullName>
    </submittedName>
</protein>
<evidence type="ECO:0000313" key="2">
    <source>
        <dbReference type="Proteomes" id="UP001207228"/>
    </source>
</evidence>
<dbReference type="Proteomes" id="UP001207228">
    <property type="component" value="Unassembled WGS sequence"/>
</dbReference>
<name>A0ABT3RHE8_9BACT</name>
<reference evidence="1 2" key="1">
    <citation type="submission" date="2022-11" db="EMBL/GenBank/DDBJ databases">
        <title>The characterization of three novel Bacteroidetes species and genomic analysis of their roles in tidal elemental geochemical cycles.</title>
        <authorList>
            <person name="Ma K.-J."/>
        </authorList>
    </citation>
    <scope>NUCLEOTIDE SEQUENCE [LARGE SCALE GENOMIC DNA]</scope>
    <source>
        <strain evidence="1 2">M82</strain>
    </source>
</reference>
<sequence>MDAPEEVLDESGTVLPNPKALVPKALQEVNVLFIGPVEDGYFQPVQDMLHTPPRWEKGNYSITAGKWPAPGSTANLMDLSQYNGYAIMVMASAWDKEVISQARIFGVLNTMASDVIAKFAYEHQQGKEDEIAAYISGISN</sequence>